<proteinExistence type="predicted"/>
<evidence type="ECO:0000313" key="9">
    <source>
        <dbReference type="Proteomes" id="UP001381693"/>
    </source>
</evidence>
<evidence type="ECO:0000256" key="5">
    <source>
        <dbReference type="PROSITE-ProRule" id="PRU00192"/>
    </source>
</evidence>
<keyword evidence="2 5" id="KW-0728">SH3 domain</keyword>
<protein>
    <recommendedName>
        <fullName evidence="7">SH3 domain-containing protein</fullName>
    </recommendedName>
</protein>
<feature type="compositionally biased region" description="Gly residues" evidence="6">
    <location>
        <begin position="129"/>
        <end position="141"/>
    </location>
</feature>
<feature type="region of interest" description="Disordered" evidence="6">
    <location>
        <begin position="105"/>
        <end position="166"/>
    </location>
</feature>
<dbReference type="GO" id="GO:0007274">
    <property type="term" value="P:neuromuscular synaptic transmission"/>
    <property type="evidence" value="ECO:0007669"/>
    <property type="project" value="TreeGrafter"/>
</dbReference>
<dbReference type="Proteomes" id="UP001381693">
    <property type="component" value="Unassembled WGS sequence"/>
</dbReference>
<dbReference type="AlphaFoldDB" id="A0AAN8XUR2"/>
<evidence type="ECO:0000256" key="1">
    <source>
        <dbReference type="ARBA" id="ARBA00004316"/>
    </source>
</evidence>
<dbReference type="PROSITE" id="PS50002">
    <property type="entry name" value="SH3"/>
    <property type="match status" value="1"/>
</dbReference>
<evidence type="ECO:0000313" key="8">
    <source>
        <dbReference type="EMBL" id="KAK7086068.1"/>
    </source>
</evidence>
<name>A0AAN8XUR2_HALRR</name>
<evidence type="ECO:0000256" key="2">
    <source>
        <dbReference type="ARBA" id="ARBA00022443"/>
    </source>
</evidence>
<organism evidence="8 9">
    <name type="scientific">Halocaridina rubra</name>
    <name type="common">Hawaiian red shrimp</name>
    <dbReference type="NCBI Taxonomy" id="373956"/>
    <lineage>
        <taxon>Eukaryota</taxon>
        <taxon>Metazoa</taxon>
        <taxon>Ecdysozoa</taxon>
        <taxon>Arthropoda</taxon>
        <taxon>Crustacea</taxon>
        <taxon>Multicrustacea</taxon>
        <taxon>Malacostraca</taxon>
        <taxon>Eumalacostraca</taxon>
        <taxon>Eucarida</taxon>
        <taxon>Decapoda</taxon>
        <taxon>Pleocyemata</taxon>
        <taxon>Caridea</taxon>
        <taxon>Atyoidea</taxon>
        <taxon>Atyidae</taxon>
        <taxon>Halocaridina</taxon>
    </lineage>
</organism>
<comment type="subcellular location">
    <subcellularLocation>
        <location evidence="1">Cell projection</location>
    </subcellularLocation>
</comment>
<dbReference type="SMART" id="SM00326">
    <property type="entry name" value="SH3"/>
    <property type="match status" value="1"/>
</dbReference>
<dbReference type="GO" id="GO:0042995">
    <property type="term" value="C:cell projection"/>
    <property type="evidence" value="ECO:0007669"/>
    <property type="project" value="UniProtKB-SubCell"/>
</dbReference>
<dbReference type="PANTHER" id="PTHR15735:SF21">
    <property type="entry name" value="PROTEIN NERVOUS WRECK"/>
    <property type="match status" value="1"/>
</dbReference>
<gene>
    <name evidence="8" type="ORF">SK128_014162</name>
</gene>
<accession>A0AAN8XUR2</accession>
<feature type="region of interest" description="Disordered" evidence="6">
    <location>
        <begin position="1"/>
        <end position="38"/>
    </location>
</feature>
<dbReference type="EMBL" id="JAXCGZ010000389">
    <property type="protein sequence ID" value="KAK7086068.1"/>
    <property type="molecule type" value="Genomic_DNA"/>
</dbReference>
<keyword evidence="9" id="KW-1185">Reference proteome</keyword>
<dbReference type="GO" id="GO:0030833">
    <property type="term" value="P:regulation of actin filament polymerization"/>
    <property type="evidence" value="ECO:0007669"/>
    <property type="project" value="TreeGrafter"/>
</dbReference>
<evidence type="ECO:0000256" key="6">
    <source>
        <dbReference type="SAM" id="MobiDB-lite"/>
    </source>
</evidence>
<dbReference type="PANTHER" id="PTHR15735">
    <property type="entry name" value="FCH AND DOUBLE SH3 DOMAINS PROTEIN"/>
    <property type="match status" value="1"/>
</dbReference>
<dbReference type="CDD" id="cd11761">
    <property type="entry name" value="SH3_FCHSD_1"/>
    <property type="match status" value="1"/>
</dbReference>
<dbReference type="Pfam" id="PF14604">
    <property type="entry name" value="SH3_9"/>
    <property type="match status" value="1"/>
</dbReference>
<keyword evidence="4" id="KW-0966">Cell projection</keyword>
<dbReference type="GO" id="GO:0008289">
    <property type="term" value="F:lipid binding"/>
    <property type="evidence" value="ECO:0007669"/>
    <property type="project" value="UniProtKB-KW"/>
</dbReference>
<dbReference type="GO" id="GO:0055037">
    <property type="term" value="C:recycling endosome"/>
    <property type="evidence" value="ECO:0007669"/>
    <property type="project" value="TreeGrafter"/>
</dbReference>
<sequence length="196" mass="21116">MDAASWDPISVDWGDPPVTPLPPVTNGPPEDQVSYPNDIDEHKSHVSYVPRVISIVFQAQNPDELSIVENEEIELMGEGDGDGWVQARNYKGEVGYIPENYIEREEEGGTHPSIPNFATFPEPGSEDASGGGLPNTVGGDGYTATEEYPAEPPPDLPPPPPPTVAVPAVNLPTLSLPVDSETLHPCQSSCYEYSHK</sequence>
<dbReference type="GO" id="GO:0031594">
    <property type="term" value="C:neuromuscular junction"/>
    <property type="evidence" value="ECO:0007669"/>
    <property type="project" value="TreeGrafter"/>
</dbReference>
<evidence type="ECO:0000259" key="7">
    <source>
        <dbReference type="PROSITE" id="PS50002"/>
    </source>
</evidence>
<dbReference type="InterPro" id="IPR001452">
    <property type="entry name" value="SH3_domain"/>
</dbReference>
<evidence type="ECO:0000256" key="4">
    <source>
        <dbReference type="ARBA" id="ARBA00023273"/>
    </source>
</evidence>
<dbReference type="SUPFAM" id="SSF50044">
    <property type="entry name" value="SH3-domain"/>
    <property type="match status" value="1"/>
</dbReference>
<dbReference type="Gene3D" id="2.30.30.40">
    <property type="entry name" value="SH3 Domains"/>
    <property type="match status" value="1"/>
</dbReference>
<feature type="compositionally biased region" description="Pro residues" evidence="6">
    <location>
        <begin position="17"/>
        <end position="26"/>
    </location>
</feature>
<keyword evidence="3" id="KW-0446">Lipid-binding</keyword>
<dbReference type="InterPro" id="IPR036028">
    <property type="entry name" value="SH3-like_dom_sf"/>
</dbReference>
<dbReference type="InterPro" id="IPR035460">
    <property type="entry name" value="FCHSD_SH3_1"/>
</dbReference>
<comment type="caution">
    <text evidence="8">The sequence shown here is derived from an EMBL/GenBank/DDBJ whole genome shotgun (WGS) entry which is preliminary data.</text>
</comment>
<evidence type="ECO:0000256" key="3">
    <source>
        <dbReference type="ARBA" id="ARBA00023121"/>
    </source>
</evidence>
<feature type="compositionally biased region" description="Pro residues" evidence="6">
    <location>
        <begin position="150"/>
        <end position="164"/>
    </location>
</feature>
<feature type="domain" description="SH3" evidence="7">
    <location>
        <begin position="37"/>
        <end position="107"/>
    </location>
</feature>
<reference evidence="8 9" key="1">
    <citation type="submission" date="2023-11" db="EMBL/GenBank/DDBJ databases">
        <title>Halocaridina rubra genome assembly.</title>
        <authorList>
            <person name="Smith C."/>
        </authorList>
    </citation>
    <scope>NUCLEOTIDE SEQUENCE [LARGE SCALE GENOMIC DNA]</scope>
    <source>
        <strain evidence="8">EP-1</strain>
        <tissue evidence="8">Whole</tissue>
    </source>
</reference>